<dbReference type="PANTHER" id="PTHR48107:SF16">
    <property type="entry name" value="NADPH-DEPENDENT ALDEHYDE REDUCTASE 1, CHLOROPLASTIC"/>
    <property type="match status" value="1"/>
</dbReference>
<proteinExistence type="inferred from homology"/>
<dbReference type="Pfam" id="PF13561">
    <property type="entry name" value="adh_short_C2"/>
    <property type="match status" value="1"/>
</dbReference>
<dbReference type="SUPFAM" id="SSF51735">
    <property type="entry name" value="NAD(P)-binding Rossmann-fold domains"/>
    <property type="match status" value="1"/>
</dbReference>
<feature type="region of interest" description="Disordered" evidence="4">
    <location>
        <begin position="1"/>
        <end position="29"/>
    </location>
</feature>
<dbReference type="EMBL" id="JAAQHG020000011">
    <property type="protein sequence ID" value="KAL1587196.1"/>
    <property type="molecule type" value="Genomic_DNA"/>
</dbReference>
<evidence type="ECO:0000313" key="6">
    <source>
        <dbReference type="Proteomes" id="UP000803884"/>
    </source>
</evidence>
<dbReference type="Proteomes" id="UP000803884">
    <property type="component" value="Unassembled WGS sequence"/>
</dbReference>
<sequence>MSEGPPSTAYPTWIKKQDQTGSAGLDNKMDPPAAWTSLEFWDNDGKPYLKEYEGRGLLENKAALITGGDSGIGRSVAILMAREGADVTICYLPEEQEDADWTIKYIEKAGRKGHGIAIDLKQNESCKKVVDEHMKVHGRLNVLVCNAAMQEMCLDHKNIDLDSVQNTFQLNIISMMAMTKYALPHMPRGSVIINSGSVAGYMGNPTLVDYTATKGAISAYTRALAQQQAPKGIRVNSVAPGIIWTPLQPATKGTSAEDLEGLGTQAPPQKRPGMPVEVATAYIYLATSTYTTGETTHVTGGLEVQG</sequence>
<evidence type="ECO:0000256" key="1">
    <source>
        <dbReference type="ARBA" id="ARBA00006484"/>
    </source>
</evidence>
<dbReference type="PRINTS" id="PR00080">
    <property type="entry name" value="SDRFAMILY"/>
</dbReference>
<evidence type="ECO:0000256" key="4">
    <source>
        <dbReference type="SAM" id="MobiDB-lite"/>
    </source>
</evidence>
<reference evidence="5 6" key="1">
    <citation type="journal article" date="2020" name="Microbiol. Resour. Announc.">
        <title>Draft Genome Sequence of a Cladosporium Species Isolated from the Mesophotic Ascidian Didemnum maculosum.</title>
        <authorList>
            <person name="Gioti A."/>
            <person name="Siaperas R."/>
            <person name="Nikolaivits E."/>
            <person name="Le Goff G."/>
            <person name="Ouazzani J."/>
            <person name="Kotoulas G."/>
            <person name="Topakas E."/>
        </authorList>
    </citation>
    <scope>NUCLEOTIDE SEQUENCE [LARGE SCALE GENOMIC DNA]</scope>
    <source>
        <strain evidence="5 6">TM138-S3</strain>
    </source>
</reference>
<gene>
    <name evidence="5" type="ORF">WHR41_04256</name>
</gene>
<organism evidence="5 6">
    <name type="scientific">Cladosporium halotolerans</name>
    <dbReference type="NCBI Taxonomy" id="1052096"/>
    <lineage>
        <taxon>Eukaryota</taxon>
        <taxon>Fungi</taxon>
        <taxon>Dikarya</taxon>
        <taxon>Ascomycota</taxon>
        <taxon>Pezizomycotina</taxon>
        <taxon>Dothideomycetes</taxon>
        <taxon>Dothideomycetidae</taxon>
        <taxon>Cladosporiales</taxon>
        <taxon>Cladosporiaceae</taxon>
        <taxon>Cladosporium</taxon>
    </lineage>
</organism>
<name>A0AB34KUJ9_9PEZI</name>
<feature type="region of interest" description="Disordered" evidence="4">
    <location>
        <begin position="252"/>
        <end position="272"/>
    </location>
</feature>
<dbReference type="GO" id="GO:0016614">
    <property type="term" value="F:oxidoreductase activity, acting on CH-OH group of donors"/>
    <property type="evidence" value="ECO:0007669"/>
    <property type="project" value="UniProtKB-ARBA"/>
</dbReference>
<dbReference type="GeneID" id="96005700"/>
<keyword evidence="3" id="KW-0560">Oxidoreductase</keyword>
<comment type="caution">
    <text evidence="5">The sequence shown here is derived from an EMBL/GenBank/DDBJ whole genome shotgun (WGS) entry which is preliminary data.</text>
</comment>
<dbReference type="PRINTS" id="PR00081">
    <property type="entry name" value="GDHRDH"/>
</dbReference>
<dbReference type="AlphaFoldDB" id="A0AB34KUJ9"/>
<protein>
    <submittedName>
        <fullName evidence="5">Uncharacterized protein</fullName>
    </submittedName>
</protein>
<dbReference type="FunFam" id="3.40.50.720:FF:000084">
    <property type="entry name" value="Short-chain dehydrogenase reductase"/>
    <property type="match status" value="1"/>
</dbReference>
<evidence type="ECO:0000313" key="5">
    <source>
        <dbReference type="EMBL" id="KAL1587196.1"/>
    </source>
</evidence>
<keyword evidence="6" id="KW-1185">Reference proteome</keyword>
<accession>A0AB34KUJ9</accession>
<dbReference type="InterPro" id="IPR020904">
    <property type="entry name" value="Sc_DH/Rdtase_CS"/>
</dbReference>
<comment type="similarity">
    <text evidence="1">Belongs to the short-chain dehydrogenases/reductases (SDR) family.</text>
</comment>
<dbReference type="Gene3D" id="3.40.50.720">
    <property type="entry name" value="NAD(P)-binding Rossmann-like Domain"/>
    <property type="match status" value="1"/>
</dbReference>
<dbReference type="InterPro" id="IPR002347">
    <property type="entry name" value="SDR_fam"/>
</dbReference>
<evidence type="ECO:0000256" key="3">
    <source>
        <dbReference type="ARBA" id="ARBA00023002"/>
    </source>
</evidence>
<dbReference type="PANTHER" id="PTHR48107">
    <property type="entry name" value="NADPH-DEPENDENT ALDEHYDE REDUCTASE-LIKE PROTEIN, CHLOROPLASTIC-RELATED"/>
    <property type="match status" value="1"/>
</dbReference>
<evidence type="ECO:0000256" key="2">
    <source>
        <dbReference type="ARBA" id="ARBA00022857"/>
    </source>
</evidence>
<dbReference type="RefSeq" id="XP_069230301.1">
    <property type="nucleotide sequence ID" value="XM_069372862.1"/>
</dbReference>
<keyword evidence="2" id="KW-0521">NADP</keyword>
<dbReference type="PROSITE" id="PS00061">
    <property type="entry name" value="ADH_SHORT"/>
    <property type="match status" value="1"/>
</dbReference>
<dbReference type="InterPro" id="IPR036291">
    <property type="entry name" value="NAD(P)-bd_dom_sf"/>
</dbReference>